<evidence type="ECO:0000313" key="6">
    <source>
        <dbReference type="EMBL" id="MBO1624576.1"/>
    </source>
</evidence>
<dbReference type="InterPro" id="IPR038765">
    <property type="entry name" value="Papain-like_cys_pep_sf"/>
</dbReference>
<keyword evidence="4" id="KW-0788">Thiol protease</keyword>
<dbReference type="PROSITE" id="PS51935">
    <property type="entry name" value="NLPC_P60"/>
    <property type="match status" value="1"/>
</dbReference>
<proteinExistence type="inferred from homology"/>
<accession>A0ABS3NUF6</accession>
<evidence type="ECO:0000256" key="4">
    <source>
        <dbReference type="ARBA" id="ARBA00022807"/>
    </source>
</evidence>
<dbReference type="EMBL" id="JAGDQJ010000006">
    <property type="protein sequence ID" value="MBO1624576.1"/>
    <property type="molecule type" value="Genomic_DNA"/>
</dbReference>
<dbReference type="PANTHER" id="PTHR47053">
    <property type="entry name" value="MUREIN DD-ENDOPEPTIDASE MEPH-RELATED"/>
    <property type="match status" value="1"/>
</dbReference>
<dbReference type="InterPro" id="IPR051202">
    <property type="entry name" value="Peptidase_C40"/>
</dbReference>
<gene>
    <name evidence="6" type="ORF">J4P90_04835</name>
</gene>
<reference evidence="6 7" key="1">
    <citation type="submission" date="2021-03" db="EMBL/GenBank/DDBJ databases">
        <title>Identification of novel Bacillus strains.</title>
        <authorList>
            <person name="Xiao Z."/>
            <person name="Li Y."/>
            <person name="Shen J."/>
        </authorList>
    </citation>
    <scope>NUCLEOTIDE SEQUENCE [LARGE SCALE GENOMIC DNA]</scope>
    <source>
        <strain evidence="6 7">SY8</strain>
    </source>
</reference>
<comment type="caution">
    <text evidence="6">The sequence shown here is derived from an EMBL/GenBank/DDBJ whole genome shotgun (WGS) entry which is preliminary data.</text>
</comment>
<feature type="domain" description="NlpC/P60" evidence="5">
    <location>
        <begin position="20"/>
        <end position="142"/>
    </location>
</feature>
<evidence type="ECO:0000256" key="3">
    <source>
        <dbReference type="ARBA" id="ARBA00022801"/>
    </source>
</evidence>
<keyword evidence="7" id="KW-1185">Reference proteome</keyword>
<dbReference type="SUPFAM" id="SSF54001">
    <property type="entry name" value="Cysteine proteinases"/>
    <property type="match status" value="1"/>
</dbReference>
<sequence length="143" mass="16240">MVIDQKEQSFDENGYWIEMDPSASGIIDLALKQIGKPYIWGQSGPNSFDCSGFIYYVYKNNGYNIQRTSVAGYWPMATKTNDPRPGDLIFFQNTYQSGPSHVGIYLGNGEFVHAADEKTGVRKDNMSNTYYKSHFLGYARFTK</sequence>
<protein>
    <submittedName>
        <fullName evidence="6">C40 family peptidase</fullName>
    </submittedName>
</protein>
<dbReference type="InterPro" id="IPR000064">
    <property type="entry name" value="NLP_P60_dom"/>
</dbReference>
<dbReference type="PANTHER" id="PTHR47053:SF1">
    <property type="entry name" value="MUREIN DD-ENDOPEPTIDASE MEPH-RELATED"/>
    <property type="match status" value="1"/>
</dbReference>
<evidence type="ECO:0000256" key="1">
    <source>
        <dbReference type="ARBA" id="ARBA00007074"/>
    </source>
</evidence>
<keyword evidence="3" id="KW-0378">Hydrolase</keyword>
<evidence type="ECO:0000313" key="7">
    <source>
        <dbReference type="Proteomes" id="UP000677611"/>
    </source>
</evidence>
<keyword evidence="2" id="KW-0645">Protease</keyword>
<name>A0ABS3NUF6_9BACI</name>
<evidence type="ECO:0000256" key="2">
    <source>
        <dbReference type="ARBA" id="ARBA00022670"/>
    </source>
</evidence>
<dbReference type="Proteomes" id="UP000677611">
    <property type="component" value="Unassembled WGS sequence"/>
</dbReference>
<comment type="similarity">
    <text evidence="1">Belongs to the peptidase C40 family.</text>
</comment>
<evidence type="ECO:0000259" key="5">
    <source>
        <dbReference type="PROSITE" id="PS51935"/>
    </source>
</evidence>
<organism evidence="6 7">
    <name type="scientific">Bacillus arachidis</name>
    <dbReference type="NCBI Taxonomy" id="2819290"/>
    <lineage>
        <taxon>Bacteria</taxon>
        <taxon>Bacillati</taxon>
        <taxon>Bacillota</taxon>
        <taxon>Bacilli</taxon>
        <taxon>Bacillales</taxon>
        <taxon>Bacillaceae</taxon>
        <taxon>Bacillus</taxon>
    </lineage>
</organism>
<dbReference type="Pfam" id="PF00877">
    <property type="entry name" value="NLPC_P60"/>
    <property type="match status" value="1"/>
</dbReference>
<dbReference type="Gene3D" id="3.90.1720.10">
    <property type="entry name" value="endopeptidase domain like (from Nostoc punctiforme)"/>
    <property type="match status" value="1"/>
</dbReference>